<dbReference type="GeneID" id="8495148"/>
<dbReference type="EMBL" id="CH408082">
    <property type="protein sequence ID" value="EEQ41439.1"/>
    <property type="molecule type" value="Genomic_DNA"/>
</dbReference>
<dbReference type="PANTHER" id="PTHR15157">
    <property type="entry name" value="UV RADIATION RESISTANCE-ASSOCIATED GENE PROTEIN"/>
    <property type="match status" value="1"/>
</dbReference>
<gene>
    <name evidence="2" type="ORF">CLUG_05567</name>
</gene>
<dbReference type="HOGENOM" id="CLU_034106_0_0_1"/>
<dbReference type="AlphaFoldDB" id="C4YBI9"/>
<name>C4YBI9_CLAL4</name>
<dbReference type="VEuPathDB" id="FungiDB:CLUG_05567"/>
<evidence type="ECO:0000313" key="2">
    <source>
        <dbReference type="EMBL" id="EEQ41439.1"/>
    </source>
</evidence>
<dbReference type="GO" id="GO:0005768">
    <property type="term" value="C:endosome"/>
    <property type="evidence" value="ECO:0007669"/>
    <property type="project" value="TreeGrafter"/>
</dbReference>
<dbReference type="KEGG" id="clu:CLUG_05567"/>
<proteinExistence type="predicted"/>
<dbReference type="InParanoid" id="C4YBI9"/>
<accession>C4YBI9</accession>
<dbReference type="GO" id="GO:0035493">
    <property type="term" value="P:SNARE complex assembly"/>
    <property type="evidence" value="ECO:0007669"/>
    <property type="project" value="TreeGrafter"/>
</dbReference>
<reference evidence="2 3" key="1">
    <citation type="journal article" date="2009" name="Nature">
        <title>Evolution of pathogenicity and sexual reproduction in eight Candida genomes.</title>
        <authorList>
            <person name="Butler G."/>
            <person name="Rasmussen M.D."/>
            <person name="Lin M.F."/>
            <person name="Santos M.A."/>
            <person name="Sakthikumar S."/>
            <person name="Munro C.A."/>
            <person name="Rheinbay E."/>
            <person name="Grabherr M."/>
            <person name="Forche A."/>
            <person name="Reedy J.L."/>
            <person name="Agrafioti I."/>
            <person name="Arnaud M.B."/>
            <person name="Bates S."/>
            <person name="Brown A.J."/>
            <person name="Brunke S."/>
            <person name="Costanzo M.C."/>
            <person name="Fitzpatrick D.A."/>
            <person name="de Groot P.W."/>
            <person name="Harris D."/>
            <person name="Hoyer L.L."/>
            <person name="Hube B."/>
            <person name="Klis F.M."/>
            <person name="Kodira C."/>
            <person name="Lennard N."/>
            <person name="Logue M.E."/>
            <person name="Martin R."/>
            <person name="Neiman A.M."/>
            <person name="Nikolaou E."/>
            <person name="Quail M.A."/>
            <person name="Quinn J."/>
            <person name="Santos M.C."/>
            <person name="Schmitzberger F.F."/>
            <person name="Sherlock G."/>
            <person name="Shah P."/>
            <person name="Silverstein K.A."/>
            <person name="Skrzypek M.S."/>
            <person name="Soll D."/>
            <person name="Staggs R."/>
            <person name="Stansfield I."/>
            <person name="Stumpf M.P."/>
            <person name="Sudbery P.E."/>
            <person name="Srikantha T."/>
            <person name="Zeng Q."/>
            <person name="Berman J."/>
            <person name="Berriman M."/>
            <person name="Heitman J."/>
            <person name="Gow N.A."/>
            <person name="Lorenz M.C."/>
            <person name="Birren B.W."/>
            <person name="Kellis M."/>
            <person name="Cuomo C.A."/>
        </authorList>
    </citation>
    <scope>NUCLEOTIDE SEQUENCE [LARGE SCALE GENOMIC DNA]</scope>
    <source>
        <strain evidence="2 3">ATCC 42720</strain>
    </source>
</reference>
<dbReference type="GO" id="GO:0000149">
    <property type="term" value="F:SNARE binding"/>
    <property type="evidence" value="ECO:0007669"/>
    <property type="project" value="TreeGrafter"/>
</dbReference>
<dbReference type="Proteomes" id="UP000007703">
    <property type="component" value="Unassembled WGS sequence"/>
</dbReference>
<dbReference type="OMA" id="MNQEFEY"/>
<dbReference type="STRING" id="306902.C4YBI9"/>
<evidence type="ECO:0000256" key="1">
    <source>
        <dbReference type="ARBA" id="ARBA00023054"/>
    </source>
</evidence>
<dbReference type="OrthoDB" id="72772at2759"/>
<evidence type="ECO:0000313" key="3">
    <source>
        <dbReference type="Proteomes" id="UP000007703"/>
    </source>
</evidence>
<dbReference type="GO" id="GO:0000323">
    <property type="term" value="C:lytic vacuole"/>
    <property type="evidence" value="ECO:0007669"/>
    <property type="project" value="TreeGrafter"/>
</dbReference>
<dbReference type="PANTHER" id="PTHR15157:SF5">
    <property type="entry name" value="UV RADIATION RESISTANCE-ASSOCIATED GENE PROTEIN"/>
    <property type="match status" value="1"/>
</dbReference>
<sequence>MIALRNLHHIELVRFPLDGDAFFTLYTEEQLLYVSEVASGSFSFGVVSLSVSSVEPLTFNLWVRDGKNSPWRLWYRLRLNVASLVPVSQRALSGDHKQFFAENTVLWCFGNDHYCVREQLSERARKKSHADKPSVTKASMTLDDIRLITRLDVGVSELQQAKEKLATQIDQVVAQSKSQAPISEQLRALKFKLHTLHKYIARQRTLNDTLQSEIYAKKLRISKGHSLIEEEYPQFQEIYMDRLAIAAAQVPPLLDSLHKSVYPNIFSSLRHIGSVLQQAFPIELVSATGRLALAGLEFPSSVAEILDLCYYGTAPLRLIGFSQQKDADTQQQQTNEIINAGLSNIVLLLEILASLMNITLKYPMRYFGSRSCLVDVLSPEKKVLPLYYNPEQTEKFASYENSARGFVLSNAPFEQGLTLLSKNLLVLITGVTDLYSQYYQDKTNHQLANNIPADCLDNFLWNLQYVLLFMTASDLQPRELEAEQI</sequence>
<protein>
    <submittedName>
        <fullName evidence="2">Uncharacterized protein</fullName>
    </submittedName>
</protein>
<keyword evidence="1" id="KW-0175">Coiled coil</keyword>
<organism evidence="2 3">
    <name type="scientific">Clavispora lusitaniae (strain ATCC 42720)</name>
    <name type="common">Yeast</name>
    <name type="synonym">Candida lusitaniae</name>
    <dbReference type="NCBI Taxonomy" id="306902"/>
    <lineage>
        <taxon>Eukaryota</taxon>
        <taxon>Fungi</taxon>
        <taxon>Dikarya</taxon>
        <taxon>Ascomycota</taxon>
        <taxon>Saccharomycotina</taxon>
        <taxon>Pichiomycetes</taxon>
        <taxon>Metschnikowiaceae</taxon>
        <taxon>Clavispora</taxon>
    </lineage>
</organism>
<dbReference type="RefSeq" id="XP_002614789.1">
    <property type="nucleotide sequence ID" value="XM_002614743.1"/>
</dbReference>